<protein>
    <recommendedName>
        <fullName evidence="3">Thymidylate kinase-like domain-containing protein</fullName>
    </recommendedName>
</protein>
<dbReference type="InterPro" id="IPR027417">
    <property type="entry name" value="P-loop_NTPase"/>
</dbReference>
<evidence type="ECO:0008006" key="3">
    <source>
        <dbReference type="Google" id="ProtNLM"/>
    </source>
</evidence>
<sequence>MLKTIKDMLEALEINDIQYCHWKSNEHLEPALNGDTDLDMLFLPEQRSIVDKVLNECGLKRFRSTPLMQYNAIEDYIGFDIETNKIWHLHTHYRMTLGEKHLKGYTVNPWGYKLLENRKKYDKRIYTTSYEDELILLLVRNSLKIRWRDYSKKIGKDDLAEIDWLLKKVDLDTISVRVMTYLNQESAKEVMKLITTNLTHKKQFLKLQKKLRQELAIYTGYTREYSWYKRTKREFYWAIGAVIRHGGLNSNKPNRRISPSGGCVITFLGCDGAGKSTTIEYVKKELSKKIDVKTIYLGSGDGSSSFLRKPMKLVAKRVGGKGLGHSVEEEFKKHKDDMSHISLKARLYSLAKVIWADVLANEKKKKLKEITKARNNGMVVLVDRYPQTEIAGYSDGPLISKYLANGKGFLYRKANKELNIYQLAYKNPPDLTIKLMVPTNIAIERKPEMTEQEIENKKEAVMKMNPSKNSVVIDTSVEMNESLGKVMNEIWKII</sequence>
<dbReference type="Gene3D" id="3.40.50.300">
    <property type="entry name" value="P-loop containing nucleotide triphosphate hydrolases"/>
    <property type="match status" value="1"/>
</dbReference>
<proteinExistence type="predicted"/>
<gene>
    <name evidence="1" type="ORF">Fi14EGH31_06710</name>
</gene>
<dbReference type="AlphaFoldDB" id="A0A7I8DWG1"/>
<dbReference type="KEGG" id="fit:Fi14EGH31_06710"/>
<evidence type="ECO:0000313" key="1">
    <source>
        <dbReference type="EMBL" id="BCL56959.1"/>
    </source>
</evidence>
<dbReference type="EMBL" id="AP024085">
    <property type="protein sequence ID" value="BCL56959.1"/>
    <property type="molecule type" value="Genomic_DNA"/>
</dbReference>
<organism evidence="1 2">
    <name type="scientific">Faecalibacillus intestinalis</name>
    <dbReference type="NCBI Taxonomy" id="1982626"/>
    <lineage>
        <taxon>Bacteria</taxon>
        <taxon>Bacillati</taxon>
        <taxon>Bacillota</taxon>
        <taxon>Erysipelotrichia</taxon>
        <taxon>Erysipelotrichales</taxon>
        <taxon>Coprobacillaceae</taxon>
        <taxon>Faecalibacillus</taxon>
    </lineage>
</organism>
<dbReference type="RefSeq" id="WP_139938916.1">
    <property type="nucleotide sequence ID" value="NZ_AP024085.1"/>
</dbReference>
<name>A0A7I8DWG1_9FIRM</name>
<dbReference type="SUPFAM" id="SSF52540">
    <property type="entry name" value="P-loop containing nucleoside triphosphate hydrolases"/>
    <property type="match status" value="1"/>
</dbReference>
<reference evidence="2" key="1">
    <citation type="submission" date="2020-09" db="EMBL/GenBank/DDBJ databases">
        <title>Complete genome sequencing of Faecalibacillus intestinalis strain 14EGH31.</title>
        <authorList>
            <person name="Sakamoto M."/>
            <person name="Murakami T."/>
            <person name="Mori H."/>
        </authorList>
    </citation>
    <scope>NUCLEOTIDE SEQUENCE [LARGE SCALE GENOMIC DNA]</scope>
    <source>
        <strain evidence="2">14EGH31</strain>
    </source>
</reference>
<evidence type="ECO:0000313" key="2">
    <source>
        <dbReference type="Proteomes" id="UP000593842"/>
    </source>
</evidence>
<dbReference type="GeneID" id="70579107"/>
<dbReference type="Proteomes" id="UP000593842">
    <property type="component" value="Chromosome"/>
</dbReference>
<accession>A0A7I8DWG1</accession>